<sequence length="83" mass="10159">LYSHENKKDILWNEYTFLFNERKRFSHTKFLYKTVVKELRDMNFCISKNTLSRFYRRVSSPNKNSKKAIEAWVNIRIMKDTSC</sequence>
<reference evidence="1 2" key="2">
    <citation type="submission" date="2017-09" db="EMBL/GenBank/DDBJ databases">
        <title>Extensive intraspecific genome diversity in a model arbuscular mycorrhizal fungus.</title>
        <authorList>
            <person name="Chen E.C."/>
            <person name="Morin E."/>
            <person name="Beaudet D."/>
            <person name="Noel J."/>
            <person name="Ndikumana S."/>
            <person name="Charron P."/>
            <person name="St-Onge C."/>
            <person name="Giorgi J."/>
            <person name="Grigoriev I.V."/>
            <person name="Roux C."/>
            <person name="Martin F.M."/>
            <person name="Corradi N."/>
        </authorList>
    </citation>
    <scope>NUCLEOTIDE SEQUENCE [LARGE SCALE GENOMIC DNA]</scope>
    <source>
        <strain evidence="1 2">A5</strain>
    </source>
</reference>
<accession>A0A2I1FJJ0</accession>
<dbReference type="OrthoDB" id="2341153at2759"/>
<evidence type="ECO:0000313" key="2">
    <source>
        <dbReference type="Proteomes" id="UP000232722"/>
    </source>
</evidence>
<comment type="caution">
    <text evidence="1">The sequence shown here is derived from an EMBL/GenBank/DDBJ whole genome shotgun (WGS) entry which is preliminary data.</text>
</comment>
<reference evidence="1 2" key="1">
    <citation type="submission" date="2016-04" db="EMBL/GenBank/DDBJ databases">
        <title>Genome analyses suggest a sexual origin of heterokaryosis in a supposedly ancient asexual fungus.</title>
        <authorList>
            <person name="Ropars J."/>
            <person name="Sedzielewska K."/>
            <person name="Noel J."/>
            <person name="Charron P."/>
            <person name="Farinelli L."/>
            <person name="Marton T."/>
            <person name="Kruger M."/>
            <person name="Pelin A."/>
            <person name="Brachmann A."/>
            <person name="Corradi N."/>
        </authorList>
    </citation>
    <scope>NUCLEOTIDE SEQUENCE [LARGE SCALE GENOMIC DNA]</scope>
    <source>
        <strain evidence="1 2">A5</strain>
    </source>
</reference>
<dbReference type="AlphaFoldDB" id="A0A2I1FJJ0"/>
<proteinExistence type="predicted"/>
<organism evidence="1 2">
    <name type="scientific">Rhizophagus irregularis</name>
    <dbReference type="NCBI Taxonomy" id="588596"/>
    <lineage>
        <taxon>Eukaryota</taxon>
        <taxon>Fungi</taxon>
        <taxon>Fungi incertae sedis</taxon>
        <taxon>Mucoromycota</taxon>
        <taxon>Glomeromycotina</taxon>
        <taxon>Glomeromycetes</taxon>
        <taxon>Glomerales</taxon>
        <taxon>Glomeraceae</taxon>
        <taxon>Rhizophagus</taxon>
    </lineage>
</organism>
<dbReference type="VEuPathDB" id="FungiDB:RhiirFUN_025270"/>
<evidence type="ECO:0000313" key="1">
    <source>
        <dbReference type="EMBL" id="PKB97649.1"/>
    </source>
</evidence>
<protein>
    <submittedName>
        <fullName evidence="1">Uncharacterized protein</fullName>
    </submittedName>
</protein>
<dbReference type="EMBL" id="LLXJ01003049">
    <property type="protein sequence ID" value="PKB97649.1"/>
    <property type="molecule type" value="Genomic_DNA"/>
</dbReference>
<dbReference type="Proteomes" id="UP000232722">
    <property type="component" value="Unassembled WGS sequence"/>
</dbReference>
<feature type="non-terminal residue" evidence="1">
    <location>
        <position position="1"/>
    </location>
</feature>
<gene>
    <name evidence="1" type="ORF">RhiirA5_432716</name>
</gene>
<dbReference type="VEuPathDB" id="FungiDB:RhiirA1_473246"/>
<dbReference type="VEuPathDB" id="FungiDB:FUN_022746"/>
<name>A0A2I1FJJ0_9GLOM</name>